<dbReference type="PANTHER" id="PTHR43867:SF2">
    <property type="entry name" value="CELLULOSE SYNTHASE CATALYTIC SUBUNIT A [UDP-FORMING]"/>
    <property type="match status" value="1"/>
</dbReference>
<dbReference type="EMBL" id="FWFN01000004">
    <property type="protein sequence ID" value="SLN46996.1"/>
    <property type="molecule type" value="Genomic_DNA"/>
</dbReference>
<protein>
    <submittedName>
        <fullName evidence="9">Cellulose synthase catalytic subunit [UDP-forming]</fullName>
        <ecNumber evidence="9">2.4.1.12</ecNumber>
    </submittedName>
</protein>
<evidence type="ECO:0000256" key="7">
    <source>
        <dbReference type="SAM" id="Phobius"/>
    </source>
</evidence>
<keyword evidence="6 7" id="KW-0472">Membrane</keyword>
<dbReference type="SUPFAM" id="SSF53448">
    <property type="entry name" value="Nucleotide-diphospho-sugar transferases"/>
    <property type="match status" value="1"/>
</dbReference>
<dbReference type="CDD" id="cd06421">
    <property type="entry name" value="CESA_CelA_like"/>
    <property type="match status" value="1"/>
</dbReference>
<dbReference type="InterPro" id="IPR050321">
    <property type="entry name" value="Glycosyltr_2/OpgH_subfam"/>
</dbReference>
<feature type="transmembrane region" description="Helical" evidence="7">
    <location>
        <begin position="501"/>
        <end position="518"/>
    </location>
</feature>
<dbReference type="PANTHER" id="PTHR43867">
    <property type="entry name" value="CELLULOSE SYNTHASE CATALYTIC SUBUNIT A [UDP-FORMING]"/>
    <property type="match status" value="1"/>
</dbReference>
<dbReference type="EC" id="2.4.1.12" evidence="9"/>
<dbReference type="Gene3D" id="3.90.550.10">
    <property type="entry name" value="Spore Coat Polysaccharide Biosynthesis Protein SpsA, Chain A"/>
    <property type="match status" value="1"/>
</dbReference>
<name>A0A1X6ZBQ5_9RHOB</name>
<reference evidence="9 10" key="1">
    <citation type="submission" date="2017-03" db="EMBL/GenBank/DDBJ databases">
        <authorList>
            <person name="Afonso C.L."/>
            <person name="Miller P.J."/>
            <person name="Scott M.A."/>
            <person name="Spackman E."/>
            <person name="Goraichik I."/>
            <person name="Dimitrov K.M."/>
            <person name="Suarez D.L."/>
            <person name="Swayne D.E."/>
        </authorList>
    </citation>
    <scope>NUCLEOTIDE SEQUENCE [LARGE SCALE GENOMIC DNA]</scope>
    <source>
        <strain evidence="9 10">CECT 7751</strain>
    </source>
</reference>
<keyword evidence="2 9" id="KW-0328">Glycosyltransferase</keyword>
<dbReference type="Pfam" id="PF00535">
    <property type="entry name" value="Glycos_transf_2"/>
    <property type="match status" value="1"/>
</dbReference>
<gene>
    <name evidence="9" type="primary">bcsA</name>
    <name evidence="9" type="ORF">PSM7751_02197</name>
</gene>
<feature type="transmembrane region" description="Helical" evidence="7">
    <location>
        <begin position="438"/>
        <end position="460"/>
    </location>
</feature>
<dbReference type="InterPro" id="IPR001173">
    <property type="entry name" value="Glyco_trans_2-like"/>
</dbReference>
<keyword evidence="10" id="KW-1185">Reference proteome</keyword>
<feature type="transmembrane region" description="Helical" evidence="7">
    <location>
        <begin position="545"/>
        <end position="566"/>
    </location>
</feature>
<keyword evidence="3 9" id="KW-0808">Transferase</keyword>
<accession>A0A1X6ZBQ5</accession>
<keyword evidence="4 7" id="KW-0812">Transmembrane</keyword>
<evidence type="ECO:0000313" key="10">
    <source>
        <dbReference type="Proteomes" id="UP000193963"/>
    </source>
</evidence>
<proteinExistence type="predicted"/>
<evidence type="ECO:0000313" key="9">
    <source>
        <dbReference type="EMBL" id="SLN46996.1"/>
    </source>
</evidence>
<feature type="transmembrane region" description="Helical" evidence="7">
    <location>
        <begin position="472"/>
        <end position="494"/>
    </location>
</feature>
<feature type="domain" description="Glycosyltransferase 2-like" evidence="8">
    <location>
        <begin position="112"/>
        <end position="303"/>
    </location>
</feature>
<feature type="transmembrane region" description="Helical" evidence="7">
    <location>
        <begin position="55"/>
        <end position="80"/>
    </location>
</feature>
<evidence type="ECO:0000256" key="6">
    <source>
        <dbReference type="ARBA" id="ARBA00023136"/>
    </source>
</evidence>
<dbReference type="OrthoDB" id="9806824at2"/>
<comment type="subcellular location">
    <subcellularLocation>
        <location evidence="1">Membrane</location>
        <topology evidence="1">Multi-pass membrane protein</topology>
    </subcellularLocation>
</comment>
<organism evidence="9 10">
    <name type="scientific">Pseudooceanicola marinus</name>
    <dbReference type="NCBI Taxonomy" id="396013"/>
    <lineage>
        <taxon>Bacteria</taxon>
        <taxon>Pseudomonadati</taxon>
        <taxon>Pseudomonadota</taxon>
        <taxon>Alphaproteobacteria</taxon>
        <taxon>Rhodobacterales</taxon>
        <taxon>Paracoccaceae</taxon>
        <taxon>Pseudooceanicola</taxon>
    </lineage>
</organism>
<evidence type="ECO:0000256" key="4">
    <source>
        <dbReference type="ARBA" id="ARBA00022692"/>
    </source>
</evidence>
<evidence type="ECO:0000256" key="5">
    <source>
        <dbReference type="ARBA" id="ARBA00022989"/>
    </source>
</evidence>
<dbReference type="InterPro" id="IPR029044">
    <property type="entry name" value="Nucleotide-diphossugar_trans"/>
</dbReference>
<evidence type="ECO:0000256" key="1">
    <source>
        <dbReference type="ARBA" id="ARBA00004141"/>
    </source>
</evidence>
<dbReference type="Proteomes" id="UP000193963">
    <property type="component" value="Unassembled WGS sequence"/>
</dbReference>
<keyword evidence="5 7" id="KW-1133">Transmembrane helix</keyword>
<dbReference type="RefSeq" id="WP_085888255.1">
    <property type="nucleotide sequence ID" value="NZ_FWFN01000004.1"/>
</dbReference>
<feature type="transmembrane region" description="Helical" evidence="7">
    <location>
        <begin position="578"/>
        <end position="597"/>
    </location>
</feature>
<feature type="transmembrane region" description="Helical" evidence="7">
    <location>
        <begin position="25"/>
        <end position="43"/>
    </location>
</feature>
<sequence length="619" mass="70223">MDDYFRAFEDRRPPEPLPYSPAREMLWQFLATLALVVGGWYIWWRWTSSLNPDAMWFAIPLVLAETFAYVGLILFVYNLWRDQPIEIRDPPATLGDIDPTSPEGDRPLTIDILFATYNEEPELVRLGILDSKALNYPHEIEVKIHVLDDGKRANMRRVAEEEGVGYITRETNEGFKAGNLRNAMEQTSGDLIVICDADTRPFPTLLERTLGYFRDPKMAWVQTPQWFYDLPAGERLHDVMHRRLGLLGRWTGRAVEGVLGEIRLGEDPFVNDPKMFYDIIQRRRNHANASFCCGAGSIHRREAVLEASLRSFGASVERRVIAAEEEITLESRENRVSPELLEALRTAAVTEEVLTPYKFHVSEDIYTSIVLHSDREREWKSYQHPYVESKMLSPQDLLTWTIQRYKYAGGSLDILFHDNPLFRKGLTFAQRMMYGATFYSYLGSIWNVIFLFAPIVYLFTGIAPVSAYSNDFFAHVIPFLVTLELAMMVGTWGIAGYAAKASYLSFFPLGLKAIWTVLRGEKISFTVTPKDRNADTFLRLVKPQIAVLALTALGGLWGLGALWLGGTQHSLTGVVTNCLWGLNNCVAMWGMIAAALWQPPETPADTAEPPLMKAEETPT</sequence>
<dbReference type="GO" id="GO:0016760">
    <property type="term" value="F:cellulose synthase (UDP-forming) activity"/>
    <property type="evidence" value="ECO:0007669"/>
    <property type="project" value="UniProtKB-EC"/>
</dbReference>
<evidence type="ECO:0000259" key="8">
    <source>
        <dbReference type="Pfam" id="PF00535"/>
    </source>
</evidence>
<dbReference type="GO" id="GO:0005886">
    <property type="term" value="C:plasma membrane"/>
    <property type="evidence" value="ECO:0007669"/>
    <property type="project" value="TreeGrafter"/>
</dbReference>
<dbReference type="AlphaFoldDB" id="A0A1X6ZBQ5"/>
<evidence type="ECO:0000256" key="3">
    <source>
        <dbReference type="ARBA" id="ARBA00022679"/>
    </source>
</evidence>
<evidence type="ECO:0000256" key="2">
    <source>
        <dbReference type="ARBA" id="ARBA00022676"/>
    </source>
</evidence>